<dbReference type="Gene3D" id="3.40.50.150">
    <property type="entry name" value="Vaccinia Virus protein VP39"/>
    <property type="match status" value="1"/>
</dbReference>
<dbReference type="CDD" id="cd00165">
    <property type="entry name" value="S4"/>
    <property type="match status" value="1"/>
</dbReference>
<evidence type="ECO:0000256" key="3">
    <source>
        <dbReference type="PROSITE-ProRule" id="PRU00182"/>
    </source>
</evidence>
<dbReference type="PIRSF" id="PIRSF005578">
    <property type="entry name" value="TlyA"/>
    <property type="match status" value="1"/>
</dbReference>
<dbReference type="PROSITE" id="PS50889">
    <property type="entry name" value="S4"/>
    <property type="match status" value="1"/>
</dbReference>
<feature type="domain" description="Ribosomal RNA methyltransferase FtsJ" evidence="4">
    <location>
        <begin position="50"/>
        <end position="230"/>
    </location>
</feature>
<dbReference type="STRING" id="1131935.PDENDC454_25411"/>
<dbReference type="PANTHER" id="PTHR32319:SF0">
    <property type="entry name" value="BACTERIAL HEMOLYSIN-LIKE PROTEIN"/>
    <property type="match status" value="1"/>
</dbReference>
<evidence type="ECO:0000313" key="5">
    <source>
        <dbReference type="EMBL" id="EHQ59415.1"/>
    </source>
</evidence>
<dbReference type="AlphaFoldDB" id="H3SND2"/>
<evidence type="ECO:0000256" key="1">
    <source>
        <dbReference type="ARBA" id="ARBA00022884"/>
    </source>
</evidence>
<proteinExistence type="inferred from homology"/>
<dbReference type="Proteomes" id="UP000003900">
    <property type="component" value="Unassembled WGS sequence"/>
</dbReference>
<dbReference type="InterPro" id="IPR036986">
    <property type="entry name" value="S4_RNA-bd_sf"/>
</dbReference>
<comment type="caution">
    <text evidence="5">The sequence shown here is derived from an EMBL/GenBank/DDBJ whole genome shotgun (WGS) entry which is preliminary data.</text>
</comment>
<keyword evidence="6" id="KW-1185">Reference proteome</keyword>
<evidence type="ECO:0000313" key="6">
    <source>
        <dbReference type="Proteomes" id="UP000003900"/>
    </source>
</evidence>
<accession>H3SND2</accession>
<dbReference type="SUPFAM" id="SSF53335">
    <property type="entry name" value="S-adenosyl-L-methionine-dependent methyltransferases"/>
    <property type="match status" value="1"/>
</dbReference>
<comment type="similarity">
    <text evidence="2">Belongs to the TlyA family.</text>
</comment>
<dbReference type="GO" id="GO:0032259">
    <property type="term" value="P:methylation"/>
    <property type="evidence" value="ECO:0007669"/>
    <property type="project" value="UniProtKB-KW"/>
</dbReference>
<dbReference type="OrthoDB" id="9784736at2"/>
<dbReference type="InterPro" id="IPR002877">
    <property type="entry name" value="RNA_MeTrfase_FtsJ_dom"/>
</dbReference>
<keyword evidence="5" id="KW-0489">Methyltransferase</keyword>
<gene>
    <name evidence="5" type="ORF">PDENDC454_25411</name>
</gene>
<dbReference type="InterPro" id="IPR004538">
    <property type="entry name" value="Hemolysin_A/TlyA"/>
</dbReference>
<dbReference type="GO" id="GO:0008168">
    <property type="term" value="F:methyltransferase activity"/>
    <property type="evidence" value="ECO:0007669"/>
    <property type="project" value="UniProtKB-KW"/>
</dbReference>
<organism evidence="5 6">
    <name type="scientific">Paenibacillus dendritiformis C454</name>
    <dbReference type="NCBI Taxonomy" id="1131935"/>
    <lineage>
        <taxon>Bacteria</taxon>
        <taxon>Bacillati</taxon>
        <taxon>Bacillota</taxon>
        <taxon>Bacilli</taxon>
        <taxon>Bacillales</taxon>
        <taxon>Paenibacillaceae</taxon>
        <taxon>Paenibacillus</taxon>
    </lineage>
</organism>
<dbReference type="GO" id="GO:0003723">
    <property type="term" value="F:RNA binding"/>
    <property type="evidence" value="ECO:0007669"/>
    <property type="project" value="UniProtKB-KW"/>
</dbReference>
<dbReference type="Gene3D" id="3.10.290.10">
    <property type="entry name" value="RNA-binding S4 domain"/>
    <property type="match status" value="1"/>
</dbReference>
<sequence length="261" mass="28135">MDGGHVHNRAQAESLILAGSVFVNGQQAAYAGEPVKVDARIAVKGSERKYVGKGGLKLEGALRHFQIDVTGRIALDAGASTGGFTDCLLQHGAAQVYAVDVGYGQLAGRLRQDPRVICMEKMNIGELASNMLQPKPSIATLDLSYLSLKQAIPLAGALLEPDGQLLCLVKPLFEAIDPRMRRTGVITSPDVYRDILTDLVQSVRELGYAPSGVTHSPVTGNRGTLEFFLHLFLRGNEGMRPLDEDIDQAVKAALAVEKYRK</sequence>
<keyword evidence="1 3" id="KW-0694">RNA-binding</keyword>
<name>H3SND2_9BACL</name>
<dbReference type="NCBIfam" id="TIGR00478">
    <property type="entry name" value="tly"/>
    <property type="match status" value="1"/>
</dbReference>
<evidence type="ECO:0000256" key="2">
    <source>
        <dbReference type="ARBA" id="ARBA00029460"/>
    </source>
</evidence>
<dbReference type="EMBL" id="AHKH01000131">
    <property type="protein sequence ID" value="EHQ59415.1"/>
    <property type="molecule type" value="Genomic_DNA"/>
</dbReference>
<dbReference type="SUPFAM" id="SSF55174">
    <property type="entry name" value="Alpha-L RNA-binding motif"/>
    <property type="match status" value="1"/>
</dbReference>
<reference evidence="5 6" key="1">
    <citation type="journal article" date="2012" name="J. Bacteriol.">
        <title>Genome Sequence of the Pattern-Forming Social Bacterium Paenibacillus dendritiformis C454 Chiral Morphotype.</title>
        <authorList>
            <person name="Sirota-Madi A."/>
            <person name="Olender T."/>
            <person name="Helman Y."/>
            <person name="Brainis I."/>
            <person name="Finkelshtein A."/>
            <person name="Roth D."/>
            <person name="Hagai E."/>
            <person name="Leshkowitz D."/>
            <person name="Brodsky L."/>
            <person name="Galatenko V."/>
            <person name="Nikolaev V."/>
            <person name="Gutnick D.L."/>
            <person name="Lancet D."/>
            <person name="Ben-Jacob E."/>
        </authorList>
    </citation>
    <scope>NUCLEOTIDE SEQUENCE [LARGE SCALE GENOMIC DNA]</scope>
    <source>
        <strain evidence="5 6">C454</strain>
    </source>
</reference>
<dbReference type="InterPro" id="IPR047048">
    <property type="entry name" value="TlyA"/>
</dbReference>
<protein>
    <submittedName>
        <fullName evidence="5">rRNA methylase</fullName>
    </submittedName>
</protein>
<keyword evidence="5" id="KW-0808">Transferase</keyword>
<dbReference type="Pfam" id="PF01728">
    <property type="entry name" value="FtsJ"/>
    <property type="match status" value="1"/>
</dbReference>
<dbReference type="RefSeq" id="WP_006679557.1">
    <property type="nucleotide sequence ID" value="NZ_AHKH01000131.1"/>
</dbReference>
<dbReference type="InterPro" id="IPR029063">
    <property type="entry name" value="SAM-dependent_MTases_sf"/>
</dbReference>
<evidence type="ECO:0000259" key="4">
    <source>
        <dbReference type="Pfam" id="PF01728"/>
    </source>
</evidence>
<dbReference type="PATRIC" id="fig|1131935.3.peg.5279"/>
<dbReference type="PANTHER" id="PTHR32319">
    <property type="entry name" value="BACTERIAL HEMOLYSIN-LIKE PROTEIN"/>
    <property type="match status" value="1"/>
</dbReference>